<name>A0A418SLR9_9RHOB</name>
<keyword evidence="3" id="KW-0597">Phosphoprotein</keyword>
<dbReference type="GO" id="GO:0003824">
    <property type="term" value="F:catalytic activity"/>
    <property type="evidence" value="ECO:0007669"/>
    <property type="project" value="InterPro"/>
</dbReference>
<dbReference type="NCBIfam" id="TIGR01733">
    <property type="entry name" value="AA-adenyl-dom"/>
    <property type="match status" value="4"/>
</dbReference>
<feature type="region of interest" description="Disordered" evidence="5">
    <location>
        <begin position="4500"/>
        <end position="4531"/>
    </location>
</feature>
<dbReference type="CDD" id="cd05930">
    <property type="entry name" value="A_NRPS"/>
    <property type="match status" value="1"/>
</dbReference>
<feature type="region of interest" description="Disordered" evidence="5">
    <location>
        <begin position="1911"/>
        <end position="1933"/>
    </location>
</feature>
<dbReference type="CDD" id="cd17651">
    <property type="entry name" value="A_NRPS_VisG_like"/>
    <property type="match status" value="1"/>
</dbReference>
<dbReference type="GO" id="GO:0043041">
    <property type="term" value="P:amino acid activation for nonribosomal peptide biosynthetic process"/>
    <property type="evidence" value="ECO:0007669"/>
    <property type="project" value="TreeGrafter"/>
</dbReference>
<dbReference type="PROSITE" id="PS00012">
    <property type="entry name" value="PHOSPHOPANTETHEINE"/>
    <property type="match status" value="2"/>
</dbReference>
<dbReference type="PANTHER" id="PTHR45527">
    <property type="entry name" value="NONRIBOSOMAL PEPTIDE SYNTHETASE"/>
    <property type="match status" value="1"/>
</dbReference>
<dbReference type="Proteomes" id="UP000284202">
    <property type="component" value="Unassembled WGS sequence"/>
</dbReference>
<dbReference type="PROSITE" id="PS50075">
    <property type="entry name" value="CARRIER"/>
    <property type="match status" value="4"/>
</dbReference>
<dbReference type="InterPro" id="IPR006162">
    <property type="entry name" value="Ppantetheine_attach_site"/>
</dbReference>
<dbReference type="GO" id="GO:0005829">
    <property type="term" value="C:cytosol"/>
    <property type="evidence" value="ECO:0007669"/>
    <property type="project" value="TreeGrafter"/>
</dbReference>
<dbReference type="Gene3D" id="3.30.300.30">
    <property type="match status" value="4"/>
</dbReference>
<dbReference type="FunFam" id="3.40.50.12780:FF:000012">
    <property type="entry name" value="Non-ribosomal peptide synthetase"/>
    <property type="match status" value="3"/>
</dbReference>
<dbReference type="SUPFAM" id="SSF56801">
    <property type="entry name" value="Acetyl-CoA synthetase-like"/>
    <property type="match status" value="4"/>
</dbReference>
<reference evidence="8" key="1">
    <citation type="submission" date="2018-09" db="EMBL/GenBank/DDBJ databases">
        <title>Acidovorax cavernicola nov. sp. isolated from Gruta de las Maravillas (Aracena, Spain).</title>
        <authorList>
            <person name="Jurado V."/>
            <person name="Gutierrez-Patricio S."/>
            <person name="Gonzalez-Pimentel J.L."/>
            <person name="Miller A.Z."/>
            <person name="Laiz L."/>
            <person name="Saiz-Jimenez C."/>
        </authorList>
    </citation>
    <scope>NUCLEOTIDE SEQUENCE [LARGE SCALE GENOMIC DNA]</scope>
    <source>
        <strain evidence="8">1011MAR3C25</strain>
    </source>
</reference>
<keyword evidence="2" id="KW-0596">Phosphopantetheine</keyword>
<dbReference type="InterPro" id="IPR000873">
    <property type="entry name" value="AMP-dep_synth/lig_dom"/>
</dbReference>
<organism evidence="7 8">
    <name type="scientific">Paracoccus onubensis</name>
    <dbReference type="NCBI Taxonomy" id="1675788"/>
    <lineage>
        <taxon>Bacteria</taxon>
        <taxon>Pseudomonadati</taxon>
        <taxon>Pseudomonadota</taxon>
        <taxon>Alphaproteobacteria</taxon>
        <taxon>Rhodobacterales</taxon>
        <taxon>Paracoccaceae</taxon>
        <taxon>Paracoccus</taxon>
    </lineage>
</organism>
<dbReference type="OrthoDB" id="9770470at2"/>
<comment type="cofactor">
    <cofactor evidence="1">
        <name>pantetheine 4'-phosphate</name>
        <dbReference type="ChEBI" id="CHEBI:47942"/>
    </cofactor>
</comment>
<feature type="domain" description="Carrier" evidence="6">
    <location>
        <begin position="869"/>
        <end position="944"/>
    </location>
</feature>
<dbReference type="Gene3D" id="3.30.559.30">
    <property type="entry name" value="Nonribosomal peptide synthetase, condensation domain"/>
    <property type="match status" value="5"/>
</dbReference>
<feature type="domain" description="Carrier" evidence="6">
    <location>
        <begin position="2983"/>
        <end position="3058"/>
    </location>
</feature>
<dbReference type="InterPro" id="IPR036736">
    <property type="entry name" value="ACP-like_sf"/>
</dbReference>
<dbReference type="FunFam" id="2.30.38.10:FF:000001">
    <property type="entry name" value="Non-ribosomal peptide synthetase PvdI"/>
    <property type="match status" value="1"/>
</dbReference>
<gene>
    <name evidence="7" type="ORF">D3P04_22575</name>
</gene>
<dbReference type="InterPro" id="IPR020845">
    <property type="entry name" value="AMP-binding_CS"/>
</dbReference>
<evidence type="ECO:0000256" key="2">
    <source>
        <dbReference type="ARBA" id="ARBA00022450"/>
    </source>
</evidence>
<dbReference type="PROSITE" id="PS00455">
    <property type="entry name" value="AMP_BINDING"/>
    <property type="match status" value="3"/>
</dbReference>
<accession>A0A418SLR9</accession>
<dbReference type="SMART" id="SM00823">
    <property type="entry name" value="PKS_PP"/>
    <property type="match status" value="4"/>
</dbReference>
<dbReference type="InterPro" id="IPR009081">
    <property type="entry name" value="PP-bd_ACP"/>
</dbReference>
<dbReference type="InterPro" id="IPR010071">
    <property type="entry name" value="AA_adenyl_dom"/>
</dbReference>
<dbReference type="Pfam" id="PF00501">
    <property type="entry name" value="AMP-binding"/>
    <property type="match status" value="4"/>
</dbReference>
<keyword evidence="4" id="KW-0677">Repeat</keyword>
<feature type="domain" description="Carrier" evidence="6">
    <location>
        <begin position="1931"/>
        <end position="2006"/>
    </location>
</feature>
<evidence type="ECO:0000259" key="6">
    <source>
        <dbReference type="PROSITE" id="PS50075"/>
    </source>
</evidence>
<feature type="non-terminal residue" evidence="7">
    <location>
        <position position="1"/>
    </location>
</feature>
<dbReference type="NCBIfam" id="TIGR01720">
    <property type="entry name" value="NRPS-para261"/>
    <property type="match status" value="1"/>
</dbReference>
<dbReference type="Gene3D" id="3.40.50.980">
    <property type="match status" value="8"/>
</dbReference>
<dbReference type="InterPro" id="IPR001242">
    <property type="entry name" value="Condensation_dom"/>
</dbReference>
<keyword evidence="8" id="KW-1185">Reference proteome</keyword>
<dbReference type="InterPro" id="IPR045851">
    <property type="entry name" value="AMP-bd_C_sf"/>
</dbReference>
<dbReference type="InterPro" id="IPR023213">
    <property type="entry name" value="CAT-like_dom_sf"/>
</dbReference>
<dbReference type="Pfam" id="PF13193">
    <property type="entry name" value="AMP-binding_C"/>
    <property type="match status" value="2"/>
</dbReference>
<dbReference type="CDD" id="cd12116">
    <property type="entry name" value="A_NRPS_Ta1_like"/>
    <property type="match status" value="1"/>
</dbReference>
<dbReference type="FunFam" id="3.30.300.30:FF:000015">
    <property type="entry name" value="Nonribosomal peptide synthase SidD"/>
    <property type="match status" value="1"/>
</dbReference>
<dbReference type="Pfam" id="PF00668">
    <property type="entry name" value="Condensation"/>
    <property type="match status" value="5"/>
</dbReference>
<protein>
    <submittedName>
        <fullName evidence="7">Amino acid adenylation domain-containing protein</fullName>
    </submittedName>
</protein>
<evidence type="ECO:0000256" key="1">
    <source>
        <dbReference type="ARBA" id="ARBA00001957"/>
    </source>
</evidence>
<evidence type="ECO:0000256" key="5">
    <source>
        <dbReference type="SAM" id="MobiDB-lite"/>
    </source>
</evidence>
<dbReference type="EMBL" id="QZCG01000025">
    <property type="protein sequence ID" value="RJE81895.1"/>
    <property type="molecule type" value="Genomic_DNA"/>
</dbReference>
<dbReference type="InterPro" id="IPR010060">
    <property type="entry name" value="NRPS_synth"/>
</dbReference>
<dbReference type="SUPFAM" id="SSF47336">
    <property type="entry name" value="ACP-like"/>
    <property type="match status" value="4"/>
</dbReference>
<dbReference type="Gene3D" id="2.30.38.10">
    <property type="entry name" value="Luciferase, Domain 3"/>
    <property type="match status" value="4"/>
</dbReference>
<dbReference type="NCBIfam" id="NF003417">
    <property type="entry name" value="PRK04813.1"/>
    <property type="match status" value="4"/>
</dbReference>
<dbReference type="CDD" id="cd19540">
    <property type="entry name" value="LCL_NRPS-like"/>
    <property type="match status" value="4"/>
</dbReference>
<dbReference type="FunFam" id="3.40.50.980:FF:000001">
    <property type="entry name" value="Non-ribosomal peptide synthetase"/>
    <property type="match status" value="4"/>
</dbReference>
<evidence type="ECO:0000256" key="3">
    <source>
        <dbReference type="ARBA" id="ARBA00022553"/>
    </source>
</evidence>
<evidence type="ECO:0000313" key="7">
    <source>
        <dbReference type="EMBL" id="RJE81895.1"/>
    </source>
</evidence>
<dbReference type="Gene3D" id="1.10.1200.10">
    <property type="entry name" value="ACP-like"/>
    <property type="match status" value="4"/>
</dbReference>
<dbReference type="InterPro" id="IPR020806">
    <property type="entry name" value="PKS_PP-bd"/>
</dbReference>
<dbReference type="FunFam" id="1.10.1200.10:FF:000016">
    <property type="entry name" value="Non-ribosomal peptide synthase"/>
    <property type="match status" value="3"/>
</dbReference>
<sequence length="4619" mass="499548">ATLLRLSKQDHVLLLVLHHIAADGASMAPLATDLSAAYAARLQGRAPGWPPLPVQYGDYTLWHRELLGQRDDPTSRYATQLAFWKKALGDIPEQIQLPADQSRPPVPTYRGAALNITLPAALTARMQALATARGATLFMLLQAGVATLLSRLGAGRDIVLGTPVAGRTEPGLDNLIGLFTNTVVTRVDLSGTPSLDMLIERLRENGVAASDQQDLPFEELVEALNPTRSLAHHPLFQVLVALQNNAEPHCSLSGCRITEVPLDIHHSKFDLSFDFAPIAGGNEDGNKDGGGLALAIEYATDLFDPSTIAMLASRLERLLEAACDDPSCPLADIPLLTHAERQAQIKADRAVIRRHPDLRLPALVGTAGRPEAPAVSDGEHRLSYAELTSRANRFARMLLARGIGTDDIVGIATERSNDMLVAMLGCLTAGAAYLPLDPDHPTDRLTHMLATARPSLLLGTEMLLHDLGAQGALPEDCGQLISRDLDAALAPHDSRPVTDEERRRPLAATDTAYIIFTSGSTGQPKGVMIPHGALENFLHAMADRIGITSADRLAAVTPITFDIAGLEMFLPLIAGASLTILPRETSADGAALGAFLDHQRPTVMQATPATWQMLREANWQPGDDLTILCGGEAMPQDLGDWMSAAARAVWNMYGPTETTIWSLMEPVRPGQPIRIGSAIDNTRLRIVDDRLRPVPDNVPGELCIAGEGLAQGYLHRPDLTAERFVPDLFGSAESGARMYRTGDLVRRREGVLEYLGRLDHQVKIRGFRIELGEIEAALSAVGYPRNVVMALDGPGGASLLVAWICGTDPDRMGNDSTAIRAALARLLPDYMIPSAFIAMDEFPLTPNGKIDRKALPHPDLTLGQALYRAPQTPAEIAICSCFAEILDCERVGLDDDFFALGGHSLLATRLASRIRRTLNAEIPLRLLFQHPTPAALARQLGQPRAALPPLIRQDRPAQIPLSAAQRRLWFLQQLETDSGAEAAASYNIPMRLDLEGALDKDALRLALSDLIARHESLRTRFPEQDGEPFQQIGEDTAPAFDLIATTSDTLEAELAKAALHRFDLAMETPLRVTLFDSGDNRHSLLLVLHHIAGDGASMGVLARDLSVAYTARLAGHAPETAPLTVQYTDYTQWLNQVMGDPADPASRLSQQMAWWNRALENLPQLHSLPTDMPRPPVASHRGASVSFRISVDLQADLARFAQAQGVTPFMIIHTALSALLTRLGAGEDIVIGTPVEGRNDAALESLAGMFVNTLVLRADTSGDPGFADLLAQLRDRDLSAWEHQQLPFEQLVERLHPVRSLSHHPLFQIMLAVQQGRPQPVELPGLTVQARDASAAVARFDLSLHLWDIPGEGIDGELEYAVDLFTEATAQAMVARFQRLLQAAMADPARPIGDIPLLDTDETAQLAHLGQGGQTTHPDTDIAALFETQARLTPEAMALEGPDGTLSYAALEAEANRIAHHLQGMGVGDGDAVAICTHRGTRMVAAILGILKSGAGYIPLDPDYPARRLDQALEDARPAVLIVTAALAKNLNPAQGTRLLLSDEPQPAWSGAPATLPHRDRNNPDRPGYTIFTSGSTGRPKGVVMHQRALVNLLEWQCRTLPLRPGARVLQFAALGFDVAFQEIFSTLASGGCLCLLPQDQNRDIDLLSRRIAELRVERVFLPFMALSHLAEALEQHDTFLPDLRDVITAGEQLRLTPALRAMFIANPHCRLHNHYGPTETHVCTAWSSSGDPALWPDLPPIGRPVDNCRCLVLDTRRRPVPAGVPGELYIAGACVAEGYLNLPEQTRERFLPASDAADQRMYRSGDLVRWSPDGALEYLGRIDTQVKIRGFRIEPGEVETAIARQPGIKDVAVIVHDDPARGKQLVAYAVAEPGGRIEAQAIRDALGQNLPDYMVPVAVIPMDSLPLTPNGKLDRRNLPAPELSRSQGRPPRTESEVALCGLFAEVLDLPAVGIDDNFFDLGGHSLLATRLFSRIRNQLQTDLPIRALFEAPTVEQLARRLKPGTGRVRPPLRPVPRSETPPAMSFAQRRLWFLQQLDEHGATYNIPVALQFSGQLDPDALRPAIGDVIARHEILRTTYPAGAEPRQKIAPQMAPVLEIVETEPGHLDRAVADAAGHVFDLADEGPLRVTLIRTAPDSGALVILLHHIAGDGASMAPLARDLSAAYAARCAGQAPDWTPLPVQYADYAAWQADLFGETDSPDSEASRQLTFWRETLADLPDELALPFAAPRPAVASGCGGQLVLALGGETHAALLDLARRHRATPFMVLQTALVAMLRRLGAGEDIPLGSPVAGRTDPGLEDLVGFFVNTLVLRTDAGGNPRFAELLERARRTDLAAWEHQDLPFEELVEHLRPSRSLARHPLFQVLLQVQNTARASLTLPGAMLHPMDPETGSAKFDLAFHVAENTDATGRPSGLEITLEYSDDLYTSDSAGRVLASFRRLLEAAIRDPQARLSDLPVIDPAEAEALISDSGLDLRDLPVRPIPGWFERIVDQHADATALIADGHPLSYRELDEQANRIARALIARGIGTEDRVGLMLPRSDMMIAAMMGIMKAGAAFVPLDPDLPAKRLDYIAGDARPRAILTLCGLENRLPRAENLLVLDDPEDFGAEITAAKASRVTDADRPGRLDPRHPAYVIYTSGSTGQPKGVVVPHSGLPALTVAQIERFGITPGSRVLQFASISFDASVMEVMMAFAAGATLLLPPAGRVLGDDLTRALTDGRITHALIPPSVLATLDPALPWPETVIVGGEPCPPHIAAAWSSEHRLVNAYGPTEITICCAMSPVLTGGSPVSPPLGRPNVNARIYILDDMLQPVPAGIPGELYIGGDGVARGYLGRPGLTADRFVGDPFRPGQRMYRSGDLARWREDGQIDYLGRTDTQVKIRGFRIEPGEIEAAIARAGYPANAVILREDQPGLRRLAAYIAAPELDAGALRAELVAGLPDWMLPASFTRLDALPMSANGAKLDRNALPIPEYDIAPSQPPRDATEKELADLFAELLGLPTIGTGDSFFERGGHSLLATRLVAGIRDRTGVSLPIRAVFETPTVEALAERVRSTAPGTDAPAALAPQSRPALVPLSFAQARLWFLHQFEGPSAAYNIPLALQLTGALDADALEAALNDLLARHESLRTLFPAEDTGHQLIQSPEAARLKLTRLEADDSDQALKLLRTEAAHSFDLASELPLRVSLIATTGDRHILLILLHHIAGDGGSMAPLAADLSRAYAARSAGHAPDWTSLSLQYADYALWQRDRLGDEDDPDSAMSAQIAYWRERLAGLPQQLELPADLPRPAMASHLGAHCPLELPADLHRQLAALAAAHGCTLFMVLEAALAATLARLGAGEDIAIGTPVAGRTEAALDDQIGLFVNTLVLRNDLSGNPRFTDMLTQVRADALEAYEHQDLPFEQLVTLLNPERSLSHHPLFQVMLSLQNNREAMLDLGPVGVEMLDLELDIAKFDLNFNLAELTDETGQPAGITGTLEYAADLFLPETARMIADCLARMLHAVAEDPRQQVMRLSLHDPARLTPPSATPERPRTLPELLADATARPDRTALIAEDTEMSFAALAGHSNQLARLLVGRGVGPGDLVGLALPRGTELIVALLAVVKAGAAYVPLDPDYPTERLVAIIDDSAPKLIVTAMEVEDRLPDQADHLKMVIDRGPVMMRREAMSAEPLHAAERLRPLREDDPAYVIFTSGSTGRPKGVVVPQRAVSSHMGWMRDSFPLGSEDRVLFRTSLNFDAAEWEIWLPLICGAGMVILPDSLRLELDRIPGFAARKEVTVMQVVPSMLPPMLDAPERPRLRWLFSGGEPLSEALARRAASVWGTEVVNLYGPTETTIQITAANLSDTPVTAGSERATMPIGQPVEGAQALVLDPWLQPVPPGVPGELYVTGAQVALGYLGQAAQTAERFIASPTLHGQRMYRTGDRVRWRVDGQLEFVSRADNQLKIRGFRVEPGEIEAAIRRAGHPGVAVVAHEIRPGHHQLVAYIVNSDADEAGLRSQLAKELPDYMVPAAIVRLDNLPLTANGKLDRRALPAPQAAGDAPSQRVATGTERVFCDLFAATLSLEHVGADQGFFSLGGDSISSIQLVGQARRAGWRITAKDVFQYQTPAELARIALPLSGDESRPATGDPCGPLPATPIMAEFLANPDHGDAFQQSMLLTLPEGIGRDDLVHILQVIIDHHHALRLTVNADGGLVIPEPGILRAGDCLHLAGNRRPEGPDLAAAMTEAAERLNPREGRLVQAVWFPEPRRLMLTIHHLAVDGVSWRILLPDLAQIWAALAERREPRLAPAPTSLRDWAMALPALAARRQDELPLWQEMDAGDALLGGQALDPALDTVATQQNLVTELEPAVTGTLLTRAVEWINGGINDVLLAGFALAVVRWRREQGKADVQAATFLLEGHGREPILDSAETGQTVGWFTSMFPLRLHLDGIDPTAVMADSDAAALDQILKSVKEQLRRIPDHGVGYGLLRHMNPETAQVLARMTRPEIAFNYLGRFGAPGQAGTGKAAPHESQPDAFQPAPEAPALSGGQDPRRALGNVIEMNAMTLDGPAGPRLITNWSYAGRLIGIDQMRALADGWFDALRRIAAAAENGDRAPLLTPSDVLAEIDQSDIEFLETLYA</sequence>
<dbReference type="GO" id="GO:0044550">
    <property type="term" value="P:secondary metabolite biosynthetic process"/>
    <property type="evidence" value="ECO:0007669"/>
    <property type="project" value="UniProtKB-ARBA"/>
</dbReference>
<dbReference type="InterPro" id="IPR025110">
    <property type="entry name" value="AMP-bd_C"/>
</dbReference>
<dbReference type="GO" id="GO:0031177">
    <property type="term" value="F:phosphopantetheine binding"/>
    <property type="evidence" value="ECO:0007669"/>
    <property type="project" value="InterPro"/>
</dbReference>
<dbReference type="Pfam" id="PF00550">
    <property type="entry name" value="PP-binding"/>
    <property type="match status" value="4"/>
</dbReference>
<evidence type="ECO:0000313" key="8">
    <source>
        <dbReference type="Proteomes" id="UP000284202"/>
    </source>
</evidence>
<comment type="caution">
    <text evidence="7">The sequence shown here is derived from an EMBL/GenBank/DDBJ whole genome shotgun (WGS) entry which is preliminary data.</text>
</comment>
<dbReference type="GO" id="GO:0072330">
    <property type="term" value="P:monocarboxylic acid biosynthetic process"/>
    <property type="evidence" value="ECO:0007669"/>
    <property type="project" value="UniProtKB-ARBA"/>
</dbReference>
<evidence type="ECO:0000256" key="4">
    <source>
        <dbReference type="ARBA" id="ARBA00022737"/>
    </source>
</evidence>
<dbReference type="Gene3D" id="3.30.559.10">
    <property type="entry name" value="Chloramphenicol acetyltransferase-like domain"/>
    <property type="match status" value="5"/>
</dbReference>
<dbReference type="SUPFAM" id="SSF52777">
    <property type="entry name" value="CoA-dependent acyltransferases"/>
    <property type="match status" value="10"/>
</dbReference>
<dbReference type="FunFam" id="3.30.300.30:FF:000010">
    <property type="entry name" value="Enterobactin synthetase component F"/>
    <property type="match status" value="1"/>
</dbReference>
<proteinExistence type="predicted"/>
<feature type="domain" description="Carrier" evidence="6">
    <location>
        <begin position="4043"/>
        <end position="4117"/>
    </location>
</feature>
<dbReference type="PANTHER" id="PTHR45527:SF1">
    <property type="entry name" value="FATTY ACID SYNTHASE"/>
    <property type="match status" value="1"/>
</dbReference>